<reference evidence="1 2" key="1">
    <citation type="submission" date="2020-11" db="EMBL/GenBank/DDBJ databases">
        <authorList>
            <person name="Wallbank WR R."/>
            <person name="Pardo Diaz C."/>
            <person name="Kozak K."/>
            <person name="Martin S."/>
            <person name="Jiggins C."/>
            <person name="Moest M."/>
            <person name="Warren A I."/>
            <person name="Generalovic N T."/>
            <person name="Byers J.R.P. K."/>
            <person name="Montejo-Kovacevich G."/>
            <person name="Yen C E."/>
        </authorList>
    </citation>
    <scope>NUCLEOTIDE SEQUENCE [LARGE SCALE GENOMIC DNA]</scope>
</reference>
<organism evidence="1 2">
    <name type="scientific">Hermetia illucens</name>
    <name type="common">Black soldier fly</name>
    <dbReference type="NCBI Taxonomy" id="343691"/>
    <lineage>
        <taxon>Eukaryota</taxon>
        <taxon>Metazoa</taxon>
        <taxon>Ecdysozoa</taxon>
        <taxon>Arthropoda</taxon>
        <taxon>Hexapoda</taxon>
        <taxon>Insecta</taxon>
        <taxon>Pterygota</taxon>
        <taxon>Neoptera</taxon>
        <taxon>Endopterygota</taxon>
        <taxon>Diptera</taxon>
        <taxon>Brachycera</taxon>
        <taxon>Stratiomyomorpha</taxon>
        <taxon>Stratiomyidae</taxon>
        <taxon>Hermetiinae</taxon>
        <taxon>Hermetia</taxon>
    </lineage>
</organism>
<evidence type="ECO:0000313" key="1">
    <source>
        <dbReference type="EMBL" id="CAD7090154.1"/>
    </source>
</evidence>
<dbReference type="EMBL" id="LR899013">
    <property type="protein sequence ID" value="CAD7090154.1"/>
    <property type="molecule type" value="Genomic_DNA"/>
</dbReference>
<accession>A0A7R8UZQ4</accession>
<name>A0A7R8UZQ4_HERIL</name>
<sequence>MCVLRACTAYGVRECVLCAVSKSVEAAFEFWLRAKKVTVAAVCSPPGTVVAFIVSLKKTSTTRLIISKIQNYTTTVL</sequence>
<dbReference type="AlphaFoldDB" id="A0A7R8UZQ4"/>
<protein>
    <submittedName>
        <fullName evidence="1">Uncharacterized protein</fullName>
    </submittedName>
</protein>
<evidence type="ECO:0000313" key="2">
    <source>
        <dbReference type="Proteomes" id="UP000594454"/>
    </source>
</evidence>
<gene>
    <name evidence="1" type="ORF">HERILL_LOCUS12657</name>
</gene>
<dbReference type="Proteomes" id="UP000594454">
    <property type="component" value="Chromosome 5"/>
</dbReference>
<proteinExistence type="predicted"/>
<keyword evidence="2" id="KW-1185">Reference proteome</keyword>
<dbReference type="InParanoid" id="A0A7R8UZQ4"/>